<dbReference type="GO" id="GO:0012505">
    <property type="term" value="C:endomembrane system"/>
    <property type="evidence" value="ECO:0007669"/>
    <property type="project" value="UniProtKB-SubCell"/>
</dbReference>
<dbReference type="GO" id="GO:0030026">
    <property type="term" value="P:intracellular manganese ion homeostasis"/>
    <property type="evidence" value="ECO:0007669"/>
    <property type="project" value="InterPro"/>
</dbReference>
<gene>
    <name evidence="7" type="ORF">MUB46_03240</name>
</gene>
<name>A0AAW5QS00_9HYPH</name>
<dbReference type="GO" id="GO:0005384">
    <property type="term" value="F:manganese ion transmembrane transporter activity"/>
    <property type="evidence" value="ECO:0007669"/>
    <property type="project" value="InterPro"/>
</dbReference>
<reference evidence="7 8" key="1">
    <citation type="submission" date="2022-04" db="EMBL/GenBank/DDBJ databases">
        <authorList>
            <person name="Ye Y.-Q."/>
            <person name="Du Z.-J."/>
        </authorList>
    </citation>
    <scope>NUCLEOTIDE SEQUENCE [LARGE SCALE GENOMIC DNA]</scope>
    <source>
        <strain evidence="7 8">A6E488</strain>
    </source>
</reference>
<keyword evidence="4 5" id="KW-0472">Membrane</keyword>
<accession>A0AAW5QS00</accession>
<protein>
    <submittedName>
        <fullName evidence="7">Rubrerythrin family protein</fullName>
    </submittedName>
</protein>
<proteinExistence type="predicted"/>
<evidence type="ECO:0000256" key="3">
    <source>
        <dbReference type="ARBA" id="ARBA00022989"/>
    </source>
</evidence>
<dbReference type="NCBIfam" id="NF045676">
    <property type="entry name" value="FeExpMbfA"/>
    <property type="match status" value="1"/>
</dbReference>
<dbReference type="GO" id="GO:0016491">
    <property type="term" value="F:oxidoreductase activity"/>
    <property type="evidence" value="ECO:0007669"/>
    <property type="project" value="InterPro"/>
</dbReference>
<dbReference type="GO" id="GO:0046872">
    <property type="term" value="F:metal ion binding"/>
    <property type="evidence" value="ECO:0007669"/>
    <property type="project" value="InterPro"/>
</dbReference>
<comment type="caution">
    <text evidence="7">The sequence shown here is derived from an EMBL/GenBank/DDBJ whole genome shotgun (WGS) entry which is preliminary data.</text>
</comment>
<dbReference type="CDD" id="cd01045">
    <property type="entry name" value="Ferritin_like_AB"/>
    <property type="match status" value="1"/>
</dbReference>
<evidence type="ECO:0000313" key="7">
    <source>
        <dbReference type="EMBL" id="MCT8970866.1"/>
    </source>
</evidence>
<dbReference type="SUPFAM" id="SSF47240">
    <property type="entry name" value="Ferritin-like"/>
    <property type="match status" value="1"/>
</dbReference>
<keyword evidence="2 5" id="KW-0812">Transmembrane</keyword>
<dbReference type="InterPro" id="IPR008217">
    <property type="entry name" value="Ccc1_fam"/>
</dbReference>
<dbReference type="Gene3D" id="1.20.1260.10">
    <property type="match status" value="2"/>
</dbReference>
<dbReference type="AlphaFoldDB" id="A0AAW5QS00"/>
<feature type="transmembrane region" description="Helical" evidence="5">
    <location>
        <begin position="172"/>
        <end position="198"/>
    </location>
</feature>
<dbReference type="InterPro" id="IPR009078">
    <property type="entry name" value="Ferritin-like_SF"/>
</dbReference>
<dbReference type="RefSeq" id="WP_261614416.1">
    <property type="nucleotide sequence ID" value="NZ_JALIDZ010000001.1"/>
</dbReference>
<dbReference type="InterPro" id="IPR003251">
    <property type="entry name" value="Rr_diiron-bd_dom"/>
</dbReference>
<dbReference type="Pfam" id="PF02915">
    <property type="entry name" value="Rubrerythrin"/>
    <property type="match status" value="1"/>
</dbReference>
<feature type="transmembrane region" description="Helical" evidence="5">
    <location>
        <begin position="299"/>
        <end position="320"/>
    </location>
</feature>
<dbReference type="PANTHER" id="PTHR33531">
    <property type="entry name" value="RUBRERYTHRIN SUBFAMILY"/>
    <property type="match status" value="1"/>
</dbReference>
<evidence type="ECO:0000256" key="1">
    <source>
        <dbReference type="ARBA" id="ARBA00004127"/>
    </source>
</evidence>
<keyword evidence="3 5" id="KW-1133">Transmembrane helix</keyword>
<evidence type="ECO:0000313" key="8">
    <source>
        <dbReference type="Proteomes" id="UP001320898"/>
    </source>
</evidence>
<dbReference type="InterPro" id="IPR017040">
    <property type="entry name" value="UCP035918_rubreryth/DUF125"/>
</dbReference>
<evidence type="ECO:0000259" key="6">
    <source>
        <dbReference type="Pfam" id="PF02915"/>
    </source>
</evidence>
<comment type="subcellular location">
    <subcellularLocation>
        <location evidence="1">Endomembrane system</location>
        <topology evidence="1">Multi-pass membrane protein</topology>
    </subcellularLocation>
</comment>
<dbReference type="InterPro" id="IPR012347">
    <property type="entry name" value="Ferritin-like"/>
</dbReference>
<evidence type="ECO:0000256" key="5">
    <source>
        <dbReference type="SAM" id="Phobius"/>
    </source>
</evidence>
<feature type="transmembrane region" description="Helical" evidence="5">
    <location>
        <begin position="210"/>
        <end position="231"/>
    </location>
</feature>
<evidence type="ECO:0000256" key="4">
    <source>
        <dbReference type="ARBA" id="ARBA00023136"/>
    </source>
</evidence>
<organism evidence="7 8">
    <name type="scientific">Microbaculum marinisediminis</name>
    <dbReference type="NCBI Taxonomy" id="2931392"/>
    <lineage>
        <taxon>Bacteria</taxon>
        <taxon>Pseudomonadati</taxon>
        <taxon>Pseudomonadota</taxon>
        <taxon>Alphaproteobacteria</taxon>
        <taxon>Hyphomicrobiales</taxon>
        <taxon>Tepidamorphaceae</taxon>
        <taxon>Microbaculum</taxon>
    </lineage>
</organism>
<dbReference type="PANTHER" id="PTHR33531:SF10">
    <property type="entry name" value="BLR7895 PROTEIN"/>
    <property type="match status" value="1"/>
</dbReference>
<dbReference type="Proteomes" id="UP001320898">
    <property type="component" value="Unassembled WGS sequence"/>
</dbReference>
<dbReference type="PIRSF" id="PIRSF035918">
    <property type="entry name" value="UCP035918_rubreryth_DUF125"/>
    <property type="match status" value="1"/>
</dbReference>
<sequence length="323" mass="35773">MPILSKRRFSDLSEREVLALAIAAEEEDGRIYATYADALRDDFPASAEMFDAMAAEENEHRRRLIELFRSRFGETIPLVRREDIRGFLTRRPYWMTRPLGIDKVREQVGLMEAEARRFYLRAAERSTDAGIRKLLGDLAEEERHHEAVAERLGERHLTKEAVKSEKEVEHKLFLLQIVQPGLAGLMDGSVSTLAPLFAAAFATHDTWQTFLVGLAASIGAGISMGFAEALSDDGALTGRGSPWIRGLASGLMTTIGGLGHALPYLIPHFGIATTIAIIIVVIELWAISWIRYRYMDTPFWSAAFQIVMGGALVFAAGILIGNA</sequence>
<dbReference type="Pfam" id="PF01988">
    <property type="entry name" value="VIT1"/>
    <property type="match status" value="1"/>
</dbReference>
<feature type="domain" description="Rubrerythrin diiron-binding" evidence="6">
    <location>
        <begin position="16"/>
        <end position="152"/>
    </location>
</feature>
<dbReference type="EMBL" id="JALIDZ010000001">
    <property type="protein sequence ID" value="MCT8970866.1"/>
    <property type="molecule type" value="Genomic_DNA"/>
</dbReference>
<feature type="transmembrane region" description="Helical" evidence="5">
    <location>
        <begin position="268"/>
        <end position="287"/>
    </location>
</feature>
<keyword evidence="8" id="KW-1185">Reference proteome</keyword>
<evidence type="ECO:0000256" key="2">
    <source>
        <dbReference type="ARBA" id="ARBA00022692"/>
    </source>
</evidence>